<accession>A0A098S7P7</accession>
<dbReference type="STRING" id="1524460.IX84_15725"/>
<evidence type="ECO:0000313" key="2">
    <source>
        <dbReference type="Proteomes" id="UP000029736"/>
    </source>
</evidence>
<comment type="caution">
    <text evidence="1">The sequence shown here is derived from an EMBL/GenBank/DDBJ whole genome shotgun (WGS) entry which is preliminary data.</text>
</comment>
<evidence type="ECO:0000313" key="1">
    <source>
        <dbReference type="EMBL" id="KGE87112.1"/>
    </source>
</evidence>
<dbReference type="Proteomes" id="UP000029736">
    <property type="component" value="Unassembled WGS sequence"/>
</dbReference>
<name>A0A098S7P7_9BACT</name>
<dbReference type="EMBL" id="JPOS01000038">
    <property type="protein sequence ID" value="KGE87112.1"/>
    <property type="molecule type" value="Genomic_DNA"/>
</dbReference>
<protein>
    <submittedName>
        <fullName evidence="1">Uncharacterized protein</fullName>
    </submittedName>
</protein>
<gene>
    <name evidence="1" type="ORF">IX84_15725</name>
</gene>
<organism evidence="1 2">
    <name type="scientific">Phaeodactylibacter xiamenensis</name>
    <dbReference type="NCBI Taxonomy" id="1524460"/>
    <lineage>
        <taxon>Bacteria</taxon>
        <taxon>Pseudomonadati</taxon>
        <taxon>Bacteroidota</taxon>
        <taxon>Saprospiria</taxon>
        <taxon>Saprospirales</taxon>
        <taxon>Haliscomenobacteraceae</taxon>
        <taxon>Phaeodactylibacter</taxon>
    </lineage>
</organism>
<reference evidence="1 2" key="1">
    <citation type="journal article" date="2014" name="Int. J. Syst. Evol. Microbiol.">
        <title>Phaeodactylibacter xiamenensis gen. nov., sp. nov., a member of the family Saprospiraceae isolated from the marine alga Phaeodactylum tricornutum.</title>
        <authorList>
            <person name="Chen Z.Jr."/>
            <person name="Lei X."/>
            <person name="Lai Q."/>
            <person name="Li Y."/>
            <person name="Zhang B."/>
            <person name="Zhang J."/>
            <person name="Zhang H."/>
            <person name="Yang L."/>
            <person name="Zheng W."/>
            <person name="Tian Y."/>
            <person name="Yu Z."/>
            <person name="Xu H.Jr."/>
            <person name="Zheng T."/>
        </authorList>
    </citation>
    <scope>NUCLEOTIDE SEQUENCE [LARGE SCALE GENOMIC DNA]</scope>
    <source>
        <strain evidence="1 2">KD52</strain>
    </source>
</reference>
<keyword evidence="2" id="KW-1185">Reference proteome</keyword>
<dbReference type="AlphaFoldDB" id="A0A098S7P7"/>
<sequence length="217" mass="24757">MIAFCGLLGLILFISSCGCKEDEFGEQMIIELPVSTYPNKDTFQLGDTLWVECLFPKVFSVKDASGEIVLEDFQFRTSLFFSEVSDTIEQYGNEVGVLERIGTVDFLPSFTAAEYPIGIVEDSLNYSFKAGFVLLEPGLYWFGFSTPEFLYEDYEHPAMYTCGRNRRSSVNFFYQNPATSEEGYQRLISETNVEYLPELLDLEEYRGTGALTFWVVE</sequence>
<proteinExistence type="predicted"/>